<dbReference type="Gene3D" id="3.40.50.10610">
    <property type="entry name" value="ABC-type transport auxiliary lipoprotein component"/>
    <property type="match status" value="1"/>
</dbReference>
<evidence type="ECO:0000313" key="2">
    <source>
        <dbReference type="EMBL" id="TDU43889.1"/>
    </source>
</evidence>
<dbReference type="AlphaFoldDB" id="A0A4R7QA80"/>
<evidence type="ECO:0000256" key="1">
    <source>
        <dbReference type="SAM" id="SignalP"/>
    </source>
</evidence>
<evidence type="ECO:0000313" key="3">
    <source>
        <dbReference type="Proteomes" id="UP000294689"/>
    </source>
</evidence>
<reference evidence="2 3" key="1">
    <citation type="submission" date="2019-03" db="EMBL/GenBank/DDBJ databases">
        <title>Genomic Encyclopedia of Archaeal and Bacterial Type Strains, Phase II (KMG-II): from individual species to whole genera.</title>
        <authorList>
            <person name="Goeker M."/>
        </authorList>
    </citation>
    <scope>NUCLEOTIDE SEQUENCE [LARGE SCALE GENOMIC DNA]</scope>
    <source>
        <strain evidence="2 3">DSM 28135</strain>
    </source>
</reference>
<dbReference type="EMBL" id="SOBW01000007">
    <property type="protein sequence ID" value="TDU43889.1"/>
    <property type="molecule type" value="Genomic_DNA"/>
</dbReference>
<organism evidence="2 3">
    <name type="scientific">Gelidibacter sediminis</name>
    <dbReference type="NCBI Taxonomy" id="1608710"/>
    <lineage>
        <taxon>Bacteria</taxon>
        <taxon>Pseudomonadati</taxon>
        <taxon>Bacteroidota</taxon>
        <taxon>Flavobacteriia</taxon>
        <taxon>Flavobacteriales</taxon>
        <taxon>Flavobacteriaceae</taxon>
        <taxon>Gelidibacter</taxon>
    </lineage>
</organism>
<name>A0A4R7QA80_9FLAO</name>
<protein>
    <recommendedName>
        <fullName evidence="4">Secreted protein</fullName>
    </recommendedName>
</protein>
<dbReference type="RefSeq" id="WP_133757318.1">
    <property type="nucleotide sequence ID" value="NZ_SOBW01000007.1"/>
</dbReference>
<feature type="signal peptide" evidence="1">
    <location>
        <begin position="1"/>
        <end position="19"/>
    </location>
</feature>
<dbReference type="OrthoDB" id="669636at2"/>
<feature type="chain" id="PRO_5020410446" description="Secreted protein" evidence="1">
    <location>
        <begin position="20"/>
        <end position="215"/>
    </location>
</feature>
<gene>
    <name evidence="2" type="ORF">BXY82_1310</name>
</gene>
<evidence type="ECO:0008006" key="4">
    <source>
        <dbReference type="Google" id="ProtNLM"/>
    </source>
</evidence>
<sequence>MKKLLPAIFLIAFIINAKSQTNLYENPQFDDIAKTHKSIAITPFKTQVKLRPKQMKDMTSEQLDRIEKSEGEGIQTAMYSWFLKRKKRGDMQTIEIQDPKATTALLNKKDINYTNISNYTPQELAEILGVDAVISGDFETDKPMSEGASIALGLLVGFWGSTNSAVINMSVHNAEDGVLLWNYNKKVKGGMGSSSEDLINILMRKASRRLSYTKS</sequence>
<dbReference type="Proteomes" id="UP000294689">
    <property type="component" value="Unassembled WGS sequence"/>
</dbReference>
<keyword evidence="3" id="KW-1185">Reference proteome</keyword>
<proteinExistence type="predicted"/>
<accession>A0A4R7QA80</accession>
<keyword evidence="1" id="KW-0732">Signal</keyword>
<comment type="caution">
    <text evidence="2">The sequence shown here is derived from an EMBL/GenBank/DDBJ whole genome shotgun (WGS) entry which is preliminary data.</text>
</comment>